<dbReference type="CDD" id="cd07526">
    <property type="entry name" value="HAD_BPGM_like"/>
    <property type="match status" value="1"/>
</dbReference>
<keyword evidence="6" id="KW-1185">Reference proteome</keyword>
<gene>
    <name evidence="5" type="ORF">GCM10010862_43130</name>
</gene>
<keyword evidence="4" id="KW-0460">Magnesium</keyword>
<name>A0ABQ5WAE8_9HYPH</name>
<dbReference type="PANTHER" id="PTHR46193:SF10">
    <property type="entry name" value="6-PHOSPHOGLUCONATE PHOSPHATASE"/>
    <property type="match status" value="1"/>
</dbReference>
<dbReference type="SFLD" id="SFLDG01135">
    <property type="entry name" value="C1.5.6:_HAD__Beta-PGM__Phospha"/>
    <property type="match status" value="1"/>
</dbReference>
<protein>
    <submittedName>
        <fullName evidence="5">Haloacid dehalogenase</fullName>
    </submittedName>
</protein>
<evidence type="ECO:0000256" key="3">
    <source>
        <dbReference type="ARBA" id="ARBA00022723"/>
    </source>
</evidence>
<reference evidence="6" key="1">
    <citation type="journal article" date="2019" name="Int. J. Syst. Evol. Microbiol.">
        <title>The Global Catalogue of Microorganisms (GCM) 10K type strain sequencing project: providing services to taxonomists for standard genome sequencing and annotation.</title>
        <authorList>
            <consortium name="The Broad Institute Genomics Platform"/>
            <consortium name="The Broad Institute Genome Sequencing Center for Infectious Disease"/>
            <person name="Wu L."/>
            <person name="Ma J."/>
        </authorList>
    </citation>
    <scope>NUCLEOTIDE SEQUENCE [LARGE SCALE GENOMIC DNA]</scope>
    <source>
        <strain evidence="6">NBRC 112416</strain>
    </source>
</reference>
<comment type="caution">
    <text evidence="5">The sequence shown here is derived from an EMBL/GenBank/DDBJ whole genome shotgun (WGS) entry which is preliminary data.</text>
</comment>
<dbReference type="SFLD" id="SFLDS00003">
    <property type="entry name" value="Haloacid_Dehalogenase"/>
    <property type="match status" value="1"/>
</dbReference>
<organism evidence="5 6">
    <name type="scientific">Devosia nitrariae</name>
    <dbReference type="NCBI Taxonomy" id="2071872"/>
    <lineage>
        <taxon>Bacteria</taxon>
        <taxon>Pseudomonadati</taxon>
        <taxon>Pseudomonadota</taxon>
        <taxon>Alphaproteobacteria</taxon>
        <taxon>Hyphomicrobiales</taxon>
        <taxon>Devosiaceae</taxon>
        <taxon>Devosia</taxon>
    </lineage>
</organism>
<evidence type="ECO:0000256" key="4">
    <source>
        <dbReference type="ARBA" id="ARBA00022842"/>
    </source>
</evidence>
<dbReference type="EMBL" id="BSNS01000022">
    <property type="protein sequence ID" value="GLQ57054.1"/>
    <property type="molecule type" value="Genomic_DNA"/>
</dbReference>
<dbReference type="InterPro" id="IPR023198">
    <property type="entry name" value="PGP-like_dom2"/>
</dbReference>
<dbReference type="SFLD" id="SFLDG01129">
    <property type="entry name" value="C1.5:_HAD__Beta-PGM__Phosphata"/>
    <property type="match status" value="1"/>
</dbReference>
<accession>A0ABQ5WAE8</accession>
<comment type="cofactor">
    <cofactor evidence="1">
        <name>Mg(2+)</name>
        <dbReference type="ChEBI" id="CHEBI:18420"/>
    </cofactor>
</comment>
<evidence type="ECO:0000256" key="2">
    <source>
        <dbReference type="ARBA" id="ARBA00006171"/>
    </source>
</evidence>
<evidence type="ECO:0000313" key="5">
    <source>
        <dbReference type="EMBL" id="GLQ57054.1"/>
    </source>
</evidence>
<dbReference type="PANTHER" id="PTHR46193">
    <property type="entry name" value="6-PHOSPHOGLUCONATE PHOSPHATASE"/>
    <property type="match status" value="1"/>
</dbReference>
<sequence length="249" mass="26506">MLTSDIRVPAPEAPAESSLENIDLIIFDCDGVLIDSEPIASRTLAEALQRAGIEITAAEAHEKFTGNSVTIIAQMIARDHGLADLDGLFAGWHTALFAEFASSLTPMAGMTGLVRSISRPKCVASNSTMQRLKGSLGHLELWELFFPRIYSADAVARPKPAPDLMLHCAEQFEVAPGRCVMIDDSPHGIEAANAAGMLAIGFADPADPRPGRTEILRRAGARFVATGVAELRVGLAEANAVLGDRPRPL</sequence>
<dbReference type="Gene3D" id="3.40.50.1000">
    <property type="entry name" value="HAD superfamily/HAD-like"/>
    <property type="match status" value="1"/>
</dbReference>
<proteinExistence type="inferred from homology"/>
<dbReference type="SUPFAM" id="SSF56784">
    <property type="entry name" value="HAD-like"/>
    <property type="match status" value="1"/>
</dbReference>
<keyword evidence="3" id="KW-0479">Metal-binding</keyword>
<comment type="similarity">
    <text evidence="2">Belongs to the HAD-like hydrolase superfamily. CbbY/CbbZ/Gph/YieH family.</text>
</comment>
<evidence type="ECO:0000256" key="1">
    <source>
        <dbReference type="ARBA" id="ARBA00001946"/>
    </source>
</evidence>
<dbReference type="InterPro" id="IPR051600">
    <property type="entry name" value="Beta-PGM-like"/>
</dbReference>
<dbReference type="InterPro" id="IPR023214">
    <property type="entry name" value="HAD_sf"/>
</dbReference>
<dbReference type="Proteomes" id="UP001156691">
    <property type="component" value="Unassembled WGS sequence"/>
</dbReference>
<evidence type="ECO:0000313" key="6">
    <source>
        <dbReference type="Proteomes" id="UP001156691"/>
    </source>
</evidence>
<dbReference type="Gene3D" id="1.10.150.240">
    <property type="entry name" value="Putative phosphatase, domain 2"/>
    <property type="match status" value="1"/>
</dbReference>
<dbReference type="InterPro" id="IPR036412">
    <property type="entry name" value="HAD-like_sf"/>
</dbReference>
<dbReference type="NCBIfam" id="TIGR01509">
    <property type="entry name" value="HAD-SF-IA-v3"/>
    <property type="match status" value="1"/>
</dbReference>
<dbReference type="InterPro" id="IPR006439">
    <property type="entry name" value="HAD-SF_hydro_IA"/>
</dbReference>
<dbReference type="Pfam" id="PF00702">
    <property type="entry name" value="Hydrolase"/>
    <property type="match status" value="1"/>
</dbReference>